<evidence type="ECO:0000313" key="1">
    <source>
        <dbReference type="EMBL" id="KAI4366804.1"/>
    </source>
</evidence>
<accession>A0ACB9QL31</accession>
<dbReference type="Proteomes" id="UP001057402">
    <property type="component" value="Chromosome 6"/>
</dbReference>
<reference evidence="2" key="1">
    <citation type="journal article" date="2023" name="Front. Plant Sci.">
        <title>Chromosomal-level genome assembly of Melastoma candidum provides insights into trichome evolution.</title>
        <authorList>
            <person name="Zhong Y."/>
            <person name="Wu W."/>
            <person name="Sun C."/>
            <person name="Zou P."/>
            <person name="Liu Y."/>
            <person name="Dai S."/>
            <person name="Zhou R."/>
        </authorList>
    </citation>
    <scope>NUCLEOTIDE SEQUENCE [LARGE SCALE GENOMIC DNA]</scope>
</reference>
<protein>
    <submittedName>
        <fullName evidence="1">Uncharacterized protein</fullName>
    </submittedName>
</protein>
<evidence type="ECO:0000313" key="2">
    <source>
        <dbReference type="Proteomes" id="UP001057402"/>
    </source>
</evidence>
<organism evidence="1 2">
    <name type="scientific">Melastoma candidum</name>
    <dbReference type="NCBI Taxonomy" id="119954"/>
    <lineage>
        <taxon>Eukaryota</taxon>
        <taxon>Viridiplantae</taxon>
        <taxon>Streptophyta</taxon>
        <taxon>Embryophyta</taxon>
        <taxon>Tracheophyta</taxon>
        <taxon>Spermatophyta</taxon>
        <taxon>Magnoliopsida</taxon>
        <taxon>eudicotyledons</taxon>
        <taxon>Gunneridae</taxon>
        <taxon>Pentapetalae</taxon>
        <taxon>rosids</taxon>
        <taxon>malvids</taxon>
        <taxon>Myrtales</taxon>
        <taxon>Melastomataceae</taxon>
        <taxon>Melastomatoideae</taxon>
        <taxon>Melastomateae</taxon>
        <taxon>Melastoma</taxon>
    </lineage>
</organism>
<sequence>MLKNTVIWRKEFGIESLLEEDLGTELNKVVVSHGVDKEGHTVCYNVFGEFQNKELYQNTLADEKKWKKFLKWRIQFLEKSFRKLDFSPTGINTIVQVNDLKNSPLITKKELRLATRQAVQLLQDNYPEFVARQVFINVPWWYFAFYSLLSPFMTQRTKSKFVFSRSTEALFK</sequence>
<proteinExistence type="predicted"/>
<name>A0ACB9QL31_9MYRT</name>
<dbReference type="EMBL" id="CM042885">
    <property type="protein sequence ID" value="KAI4366804.1"/>
    <property type="molecule type" value="Genomic_DNA"/>
</dbReference>
<keyword evidence="2" id="KW-1185">Reference proteome</keyword>
<gene>
    <name evidence="1" type="ORF">MLD38_022628</name>
</gene>
<comment type="caution">
    <text evidence="1">The sequence shown here is derived from an EMBL/GenBank/DDBJ whole genome shotgun (WGS) entry which is preliminary data.</text>
</comment>